<feature type="transmembrane region" description="Helical" evidence="2">
    <location>
        <begin position="12"/>
        <end position="32"/>
    </location>
</feature>
<feature type="region of interest" description="Disordered" evidence="1">
    <location>
        <begin position="80"/>
        <end position="101"/>
    </location>
</feature>
<keyword evidence="2" id="KW-0812">Transmembrane</keyword>
<feature type="transmembrane region" description="Helical" evidence="2">
    <location>
        <begin position="38"/>
        <end position="60"/>
    </location>
</feature>
<keyword evidence="4" id="KW-1185">Reference proteome</keyword>
<dbReference type="RefSeq" id="WP_156712991.1">
    <property type="nucleotide sequence ID" value="NZ_WPHG01000003.1"/>
</dbReference>
<accession>A0A844QF74</accession>
<evidence type="ECO:0000256" key="2">
    <source>
        <dbReference type="SAM" id="Phobius"/>
    </source>
</evidence>
<reference evidence="3 4" key="1">
    <citation type="submission" date="2019-12" db="EMBL/GenBank/DDBJ databases">
        <title>Nitratireductor arenosus sp. nov., Isolated from sea sand, Jeju island, South Korea.</title>
        <authorList>
            <person name="Kim W."/>
        </authorList>
    </citation>
    <scope>NUCLEOTIDE SEQUENCE [LARGE SCALE GENOMIC DNA]</scope>
    <source>
        <strain evidence="3 4">CAU 1489</strain>
    </source>
</reference>
<dbReference type="Proteomes" id="UP000463224">
    <property type="component" value="Unassembled WGS sequence"/>
</dbReference>
<protein>
    <submittedName>
        <fullName evidence="3">Uncharacterized protein</fullName>
    </submittedName>
</protein>
<keyword evidence="2" id="KW-1133">Transmembrane helix</keyword>
<keyword evidence="2" id="KW-0472">Membrane</keyword>
<proteinExistence type="predicted"/>
<dbReference type="AlphaFoldDB" id="A0A844QF74"/>
<gene>
    <name evidence="3" type="ORF">GN330_12180</name>
</gene>
<feature type="compositionally biased region" description="Basic and acidic residues" evidence="1">
    <location>
        <begin position="89"/>
        <end position="101"/>
    </location>
</feature>
<evidence type="ECO:0000256" key="1">
    <source>
        <dbReference type="SAM" id="MobiDB-lite"/>
    </source>
</evidence>
<evidence type="ECO:0000313" key="3">
    <source>
        <dbReference type="EMBL" id="MVA98002.1"/>
    </source>
</evidence>
<evidence type="ECO:0000313" key="4">
    <source>
        <dbReference type="Proteomes" id="UP000463224"/>
    </source>
</evidence>
<dbReference type="EMBL" id="WPHG01000003">
    <property type="protein sequence ID" value="MVA98002.1"/>
    <property type="molecule type" value="Genomic_DNA"/>
</dbReference>
<organism evidence="3 4">
    <name type="scientific">Nitratireductor arenosus</name>
    <dbReference type="NCBI Taxonomy" id="2682096"/>
    <lineage>
        <taxon>Bacteria</taxon>
        <taxon>Pseudomonadati</taxon>
        <taxon>Pseudomonadota</taxon>
        <taxon>Alphaproteobacteria</taxon>
        <taxon>Hyphomicrobiales</taxon>
        <taxon>Phyllobacteriaceae</taxon>
        <taxon>Nitratireductor</taxon>
    </lineage>
</organism>
<name>A0A844QF74_9HYPH</name>
<comment type="caution">
    <text evidence="3">The sequence shown here is derived from an EMBL/GenBank/DDBJ whole genome shotgun (WGS) entry which is preliminary data.</text>
</comment>
<sequence>MNRLPRSIGAVIGINLQLLWAAAFGFIAWVSWPGSAEWWGFGVLSVMMGLGSLGALVNALNAITGLYARDKALAELMAQGGPPKSARLAGHDDLKRAGMVE</sequence>